<keyword evidence="2" id="KW-0808">Transferase</keyword>
<dbReference type="GO" id="GO:0032259">
    <property type="term" value="P:methylation"/>
    <property type="evidence" value="ECO:0007669"/>
    <property type="project" value="UniProtKB-KW"/>
</dbReference>
<evidence type="ECO:0000313" key="2">
    <source>
        <dbReference type="EMBL" id="HEC67278.1"/>
    </source>
</evidence>
<dbReference type="EMBL" id="DRIH01000011">
    <property type="protein sequence ID" value="HEC67278.1"/>
    <property type="molecule type" value="Genomic_DNA"/>
</dbReference>
<comment type="caution">
    <text evidence="2">The sequence shown here is derived from an EMBL/GenBank/DDBJ whole genome shotgun (WGS) entry which is preliminary data.</text>
</comment>
<name>A0A7C1W039_DESA2</name>
<sequence>MTNDIKCPFCNNKNVIFKREIISPYNNKTYKHYYCKNCELEFFYPLVFENVYEFELLNDYALFHTGQRRIPVWTKEVIKVLKKLNINLKNKKILDIGAGDGNNYLALREEFNIIPDQYYAIELDKKSINTLKKRGITNIINKFFNSSLLDQLKTKFDVIMATEVLEHQVNPRDFLDTAFKRLKDDGIMVITVPNRDRFFIRYKEVPGDIPPHHFLRFNKKFFLKNFLKNLIHLNDYSLNAHFVIQAKLISQKILGTESLWYFFIIGTIFIRFLNLIKGGGLIVILKNVKK</sequence>
<dbReference type="PANTHER" id="PTHR43861">
    <property type="entry name" value="TRANS-ACONITATE 2-METHYLTRANSFERASE-RELATED"/>
    <property type="match status" value="1"/>
</dbReference>
<keyword evidence="1" id="KW-0472">Membrane</keyword>
<dbReference type="AlphaFoldDB" id="A0A7C1W039"/>
<dbReference type="Pfam" id="PF13489">
    <property type="entry name" value="Methyltransf_23"/>
    <property type="match status" value="1"/>
</dbReference>
<feature type="transmembrane region" description="Helical" evidence="1">
    <location>
        <begin position="259"/>
        <end position="285"/>
    </location>
</feature>
<gene>
    <name evidence="2" type="ORF">ENI35_00450</name>
</gene>
<keyword evidence="1" id="KW-0812">Transmembrane</keyword>
<dbReference type="PANTHER" id="PTHR43861:SF6">
    <property type="entry name" value="METHYLTRANSFERASE TYPE 11"/>
    <property type="match status" value="1"/>
</dbReference>
<keyword evidence="1" id="KW-1133">Transmembrane helix</keyword>
<keyword evidence="2" id="KW-0489">Methyltransferase</keyword>
<protein>
    <submittedName>
        <fullName evidence="2">Methyltransferase domain-containing protein</fullName>
    </submittedName>
</protein>
<dbReference type="InterPro" id="IPR029063">
    <property type="entry name" value="SAM-dependent_MTases_sf"/>
</dbReference>
<dbReference type="GO" id="GO:0008168">
    <property type="term" value="F:methyltransferase activity"/>
    <property type="evidence" value="ECO:0007669"/>
    <property type="project" value="UniProtKB-KW"/>
</dbReference>
<proteinExistence type="predicted"/>
<dbReference type="CDD" id="cd02440">
    <property type="entry name" value="AdoMet_MTases"/>
    <property type="match status" value="1"/>
</dbReference>
<dbReference type="SUPFAM" id="SSF53335">
    <property type="entry name" value="S-adenosyl-L-methionine-dependent methyltransferases"/>
    <property type="match status" value="1"/>
</dbReference>
<dbReference type="Proteomes" id="UP000885738">
    <property type="component" value="Unassembled WGS sequence"/>
</dbReference>
<dbReference type="Gene3D" id="3.40.50.150">
    <property type="entry name" value="Vaccinia Virus protein VP39"/>
    <property type="match status" value="1"/>
</dbReference>
<accession>A0A7C1W039</accession>
<organism evidence="2">
    <name type="scientific">Desulfofervidus auxilii</name>
    <dbReference type="NCBI Taxonomy" id="1621989"/>
    <lineage>
        <taxon>Bacteria</taxon>
        <taxon>Pseudomonadati</taxon>
        <taxon>Thermodesulfobacteriota</taxon>
        <taxon>Candidatus Desulfofervidia</taxon>
        <taxon>Candidatus Desulfofervidales</taxon>
        <taxon>Candidatus Desulfofervidaceae</taxon>
        <taxon>Candidatus Desulfofervidus</taxon>
    </lineage>
</organism>
<evidence type="ECO:0000256" key="1">
    <source>
        <dbReference type="SAM" id="Phobius"/>
    </source>
</evidence>
<reference evidence="2" key="1">
    <citation type="journal article" date="2020" name="mSystems">
        <title>Genome- and Community-Level Interaction Insights into Carbon Utilization and Element Cycling Functions of Hydrothermarchaeota in Hydrothermal Sediment.</title>
        <authorList>
            <person name="Zhou Z."/>
            <person name="Liu Y."/>
            <person name="Xu W."/>
            <person name="Pan J."/>
            <person name="Luo Z.H."/>
            <person name="Li M."/>
        </authorList>
    </citation>
    <scope>NUCLEOTIDE SEQUENCE [LARGE SCALE GENOMIC DNA]</scope>
    <source>
        <strain evidence="2">HyVt-389</strain>
    </source>
</reference>